<feature type="region of interest" description="Disordered" evidence="1">
    <location>
        <begin position="1"/>
        <end position="22"/>
    </location>
</feature>
<proteinExistence type="predicted"/>
<accession>A0A0D2BPU0</accession>
<keyword evidence="2" id="KW-0812">Transmembrane</keyword>
<evidence type="ECO:0000313" key="3">
    <source>
        <dbReference type="EMBL" id="KIW20510.1"/>
    </source>
</evidence>
<name>A0A0D2BPU0_9EURO</name>
<dbReference type="HOGENOM" id="CLU_2250191_0_0_1"/>
<keyword evidence="4" id="KW-1185">Reference proteome</keyword>
<sequence>MLLTSQDSDVQTKGLQEPSNMPMTDTERALMLFLTAVGFFFISLIWNLYVQFGWERDGVGQLDKHAAGAMELDRLASRQPRFHQGLGRENGVMAAAAYEIDRAA</sequence>
<evidence type="ECO:0000256" key="1">
    <source>
        <dbReference type="SAM" id="MobiDB-lite"/>
    </source>
</evidence>
<keyword evidence="2" id="KW-0472">Membrane</keyword>
<dbReference type="EMBL" id="KN847492">
    <property type="protein sequence ID" value="KIW20510.1"/>
    <property type="molecule type" value="Genomic_DNA"/>
</dbReference>
<reference evidence="3 4" key="1">
    <citation type="submission" date="2015-01" db="EMBL/GenBank/DDBJ databases">
        <title>The Genome Sequence of Exophiala spinifera CBS89968.</title>
        <authorList>
            <consortium name="The Broad Institute Genomics Platform"/>
            <person name="Cuomo C."/>
            <person name="de Hoog S."/>
            <person name="Gorbushina A."/>
            <person name="Stielow B."/>
            <person name="Teixiera M."/>
            <person name="Abouelleil A."/>
            <person name="Chapman S.B."/>
            <person name="Priest M."/>
            <person name="Young S.K."/>
            <person name="Wortman J."/>
            <person name="Nusbaum C."/>
            <person name="Birren B."/>
        </authorList>
    </citation>
    <scope>NUCLEOTIDE SEQUENCE [LARGE SCALE GENOMIC DNA]</scope>
    <source>
        <strain evidence="3 4">CBS 89968</strain>
    </source>
</reference>
<evidence type="ECO:0000256" key="2">
    <source>
        <dbReference type="SAM" id="Phobius"/>
    </source>
</evidence>
<dbReference type="VEuPathDB" id="FungiDB:PV08_01085"/>
<dbReference type="Proteomes" id="UP000053328">
    <property type="component" value="Unassembled WGS sequence"/>
</dbReference>
<feature type="transmembrane region" description="Helical" evidence="2">
    <location>
        <begin position="29"/>
        <end position="49"/>
    </location>
</feature>
<keyword evidence="2" id="KW-1133">Transmembrane helix</keyword>
<evidence type="ECO:0000313" key="4">
    <source>
        <dbReference type="Proteomes" id="UP000053328"/>
    </source>
</evidence>
<protein>
    <submittedName>
        <fullName evidence="3">Uncharacterized protein</fullName>
    </submittedName>
</protein>
<organism evidence="3 4">
    <name type="scientific">Exophiala spinifera</name>
    <dbReference type="NCBI Taxonomy" id="91928"/>
    <lineage>
        <taxon>Eukaryota</taxon>
        <taxon>Fungi</taxon>
        <taxon>Dikarya</taxon>
        <taxon>Ascomycota</taxon>
        <taxon>Pezizomycotina</taxon>
        <taxon>Eurotiomycetes</taxon>
        <taxon>Chaetothyriomycetidae</taxon>
        <taxon>Chaetothyriales</taxon>
        <taxon>Herpotrichiellaceae</taxon>
        <taxon>Exophiala</taxon>
    </lineage>
</organism>
<dbReference type="OrthoDB" id="4121142at2759"/>
<gene>
    <name evidence="3" type="ORF">PV08_01085</name>
</gene>
<dbReference type="AlphaFoldDB" id="A0A0D2BPU0"/>
<dbReference type="RefSeq" id="XP_016240726.1">
    <property type="nucleotide sequence ID" value="XM_016375450.1"/>
</dbReference>
<dbReference type="GeneID" id="27328168"/>